<proteinExistence type="predicted"/>
<comment type="caution">
    <text evidence="1">The sequence shown here is derived from an EMBL/GenBank/DDBJ whole genome shotgun (WGS) entry which is preliminary data.</text>
</comment>
<reference evidence="1" key="1">
    <citation type="submission" date="2022-03" db="EMBL/GenBank/DDBJ databases">
        <title>Fererhizobium litorale gen. nov., sp. nov., isolated from sandy sediments of the Sea of Japan seashore.</title>
        <authorList>
            <person name="Romanenko L."/>
            <person name="Kurilenko V."/>
            <person name="Otstavnykh N."/>
            <person name="Svetashev V."/>
            <person name="Tekutyeva L."/>
            <person name="Isaeva M."/>
            <person name="Mikhailov V."/>
        </authorList>
    </citation>
    <scope>NUCLEOTIDE SEQUENCE</scope>
    <source>
        <strain evidence="1">KMM 9576</strain>
    </source>
</reference>
<sequence>MNPNADSTVSQYFQTIRAALAGLETYVSGNGDPMGSGFPRGVVLKYLARLTASFACWENRIGFVDQFRISRAESGFPVYQNVLELENDRKTADERLASIPSANELRAEMADFILRNKAFPDALQARMAERLYLEQIGKGEIFSPLILPETVHVGVNAKTRRPFYVVAWAAFDGSQTLPLVYFATIEDSSENVVDMLVTESGELNTDVDIPLPVGGLLNPELAVRFDDFVSKNSGYSLTPATIATNLDTDFPTLHPKALRRLVLGPFYSAGITENNDKINDILSKVRRSDSAWLMTWTRQEVFSKSEIPEKKGFFSSTPAREELHIDTTNLDAARMGVSAYEKHALVPHDAYQALYASGEATGIFGDYKVHAISRSRVISEV</sequence>
<evidence type="ECO:0000313" key="1">
    <source>
        <dbReference type="EMBL" id="MDI7920971.1"/>
    </source>
</evidence>
<keyword evidence="2" id="KW-1185">Reference proteome</keyword>
<dbReference type="RefSeq" id="WP_311785129.1">
    <property type="nucleotide sequence ID" value="NZ_JALDYY010000001.1"/>
</dbReference>
<gene>
    <name evidence="1" type="ORF">MRS75_02610</name>
</gene>
<dbReference type="EMBL" id="JALDYZ010000001">
    <property type="protein sequence ID" value="MDI7920971.1"/>
    <property type="molecule type" value="Genomic_DNA"/>
</dbReference>
<accession>A0AAE3Q9X7</accession>
<dbReference type="Proteomes" id="UP001161580">
    <property type="component" value="Unassembled WGS sequence"/>
</dbReference>
<dbReference type="AlphaFoldDB" id="A0AAE3Q9X7"/>
<name>A0AAE3Q9X7_9HYPH</name>
<organism evidence="1 2">
    <name type="scientific">Ferirhizobium litorale</name>
    <dbReference type="NCBI Taxonomy" id="2927786"/>
    <lineage>
        <taxon>Bacteria</taxon>
        <taxon>Pseudomonadati</taxon>
        <taxon>Pseudomonadota</taxon>
        <taxon>Alphaproteobacteria</taxon>
        <taxon>Hyphomicrobiales</taxon>
        <taxon>Rhizobiaceae</taxon>
        <taxon>Ferirhizobium</taxon>
    </lineage>
</organism>
<evidence type="ECO:0000313" key="2">
    <source>
        <dbReference type="Proteomes" id="UP001161580"/>
    </source>
</evidence>
<protein>
    <submittedName>
        <fullName evidence="1">Uncharacterized protein</fullName>
    </submittedName>
</protein>